<feature type="signal peptide" evidence="2">
    <location>
        <begin position="1"/>
        <end position="20"/>
    </location>
</feature>
<proteinExistence type="predicted"/>
<keyword evidence="2" id="KW-0732">Signal</keyword>
<name>A0A0D0B383_9AGAR</name>
<evidence type="ECO:0000256" key="2">
    <source>
        <dbReference type="SAM" id="SignalP"/>
    </source>
</evidence>
<dbReference type="AlphaFoldDB" id="A0A0D0B383"/>
<sequence>MIRGAVLVFSLVAGLHSVFAQSTASLYIPGFDSQSIDAQIVGVDSSGHTTWALSPGSVTDAAEQGFEGTLTLVEGSDTLHLSYGDAAASFTMDIDCALASNQAVCTASADGTIVTATDTITPIAVAVVSGTAAPATVTGSSSNSGSSTISSSQASSGSGTASSETASQTGSTQNSANQLATPFVSLLGVIGLMLFWL</sequence>
<dbReference type="HOGENOM" id="CLU_1366386_0_0_1"/>
<feature type="compositionally biased region" description="Low complexity" evidence="1">
    <location>
        <begin position="138"/>
        <end position="173"/>
    </location>
</feature>
<feature type="chain" id="PRO_5002207528" evidence="2">
    <location>
        <begin position="21"/>
        <end position="197"/>
    </location>
</feature>
<keyword evidence="4" id="KW-1185">Reference proteome</keyword>
<reference evidence="3 4" key="1">
    <citation type="submission" date="2014-04" db="EMBL/GenBank/DDBJ databases">
        <title>Evolutionary Origins and Diversification of the Mycorrhizal Mutualists.</title>
        <authorList>
            <consortium name="DOE Joint Genome Institute"/>
            <consortium name="Mycorrhizal Genomics Consortium"/>
            <person name="Kohler A."/>
            <person name="Kuo A."/>
            <person name="Nagy L.G."/>
            <person name="Floudas D."/>
            <person name="Copeland A."/>
            <person name="Barry K.W."/>
            <person name="Cichocki N."/>
            <person name="Veneault-Fourrey C."/>
            <person name="LaButti K."/>
            <person name="Lindquist E.A."/>
            <person name="Lipzen A."/>
            <person name="Lundell T."/>
            <person name="Morin E."/>
            <person name="Murat C."/>
            <person name="Riley R."/>
            <person name="Ohm R."/>
            <person name="Sun H."/>
            <person name="Tunlid A."/>
            <person name="Henrissat B."/>
            <person name="Grigoriev I.V."/>
            <person name="Hibbett D.S."/>
            <person name="Martin F."/>
        </authorList>
    </citation>
    <scope>NUCLEOTIDE SEQUENCE [LARGE SCALE GENOMIC DNA]</scope>
    <source>
        <strain evidence="3 4">FD-317 M1</strain>
    </source>
</reference>
<protein>
    <submittedName>
        <fullName evidence="3">Uncharacterized protein</fullName>
    </submittedName>
</protein>
<evidence type="ECO:0000313" key="3">
    <source>
        <dbReference type="EMBL" id="KIK57720.1"/>
    </source>
</evidence>
<gene>
    <name evidence="3" type="ORF">GYMLUDRAFT_45891</name>
</gene>
<organism evidence="3 4">
    <name type="scientific">Collybiopsis luxurians FD-317 M1</name>
    <dbReference type="NCBI Taxonomy" id="944289"/>
    <lineage>
        <taxon>Eukaryota</taxon>
        <taxon>Fungi</taxon>
        <taxon>Dikarya</taxon>
        <taxon>Basidiomycota</taxon>
        <taxon>Agaricomycotina</taxon>
        <taxon>Agaricomycetes</taxon>
        <taxon>Agaricomycetidae</taxon>
        <taxon>Agaricales</taxon>
        <taxon>Marasmiineae</taxon>
        <taxon>Omphalotaceae</taxon>
        <taxon>Collybiopsis</taxon>
        <taxon>Collybiopsis luxurians</taxon>
    </lineage>
</organism>
<feature type="region of interest" description="Disordered" evidence="1">
    <location>
        <begin position="136"/>
        <end position="174"/>
    </location>
</feature>
<dbReference type="PANTHER" id="PTHR40640">
    <property type="entry name" value="ANCHORED GLYCOPROTEIN, PUTATIVE (AFU_ORTHOLOGUE AFUA_8G04860)-RELATED"/>
    <property type="match status" value="1"/>
</dbReference>
<evidence type="ECO:0000256" key="1">
    <source>
        <dbReference type="SAM" id="MobiDB-lite"/>
    </source>
</evidence>
<evidence type="ECO:0000313" key="4">
    <source>
        <dbReference type="Proteomes" id="UP000053593"/>
    </source>
</evidence>
<dbReference type="Proteomes" id="UP000053593">
    <property type="component" value="Unassembled WGS sequence"/>
</dbReference>
<dbReference type="OrthoDB" id="4991875at2759"/>
<dbReference type="PANTHER" id="PTHR40640:SF1">
    <property type="entry name" value="ANCHORED GLYCOPROTEIN, PUTATIVE (AFU_ORTHOLOGUE AFUA_8G04860)-RELATED"/>
    <property type="match status" value="1"/>
</dbReference>
<dbReference type="EMBL" id="KN834789">
    <property type="protein sequence ID" value="KIK57720.1"/>
    <property type="molecule type" value="Genomic_DNA"/>
</dbReference>
<accession>A0A0D0B383</accession>